<evidence type="ECO:0000313" key="2">
    <source>
        <dbReference type="Proteomes" id="UP000609849"/>
    </source>
</evidence>
<dbReference type="EMBL" id="JACRWE010000008">
    <property type="protein sequence ID" value="MBC5997974.1"/>
    <property type="molecule type" value="Genomic_DNA"/>
</dbReference>
<keyword evidence="2" id="KW-1185">Reference proteome</keyword>
<evidence type="ECO:0000313" key="1">
    <source>
        <dbReference type="EMBL" id="MBC5997974.1"/>
    </source>
</evidence>
<proteinExistence type="predicted"/>
<sequence>MKTIVKKYGDKEYIMKLGARQKKMYCDITKKPILSDEQPTESDMYTLIRCAISFSNKFISEDEVLNLADEIGDKAIYELYGELLKAMLEEFDDNQGAIPSK</sequence>
<evidence type="ECO:0008006" key="3">
    <source>
        <dbReference type="Google" id="ProtNLM"/>
    </source>
</evidence>
<dbReference type="RefSeq" id="WP_147540512.1">
    <property type="nucleotide sequence ID" value="NZ_JACRWE010000008.1"/>
</dbReference>
<name>A0ABR7JST4_9FIRM</name>
<dbReference type="Proteomes" id="UP000609849">
    <property type="component" value="Unassembled WGS sequence"/>
</dbReference>
<organism evidence="1 2">
    <name type="scientific">Romboutsia faecis</name>
    <dbReference type="NCBI Taxonomy" id="2764597"/>
    <lineage>
        <taxon>Bacteria</taxon>
        <taxon>Bacillati</taxon>
        <taxon>Bacillota</taxon>
        <taxon>Clostridia</taxon>
        <taxon>Peptostreptococcales</taxon>
        <taxon>Peptostreptococcaceae</taxon>
        <taxon>Romboutsia</taxon>
    </lineage>
</organism>
<accession>A0ABR7JST4</accession>
<protein>
    <recommendedName>
        <fullName evidence="3">Phage XkdN-like protein</fullName>
    </recommendedName>
</protein>
<reference evidence="1 2" key="1">
    <citation type="submission" date="2020-08" db="EMBL/GenBank/DDBJ databases">
        <authorList>
            <person name="Liu C."/>
            <person name="Sun Q."/>
        </authorList>
    </citation>
    <scope>NUCLEOTIDE SEQUENCE [LARGE SCALE GENOMIC DNA]</scope>
    <source>
        <strain evidence="1 2">NSJ-18</strain>
    </source>
</reference>
<gene>
    <name evidence="1" type="ORF">H8923_14520</name>
</gene>
<comment type="caution">
    <text evidence="1">The sequence shown here is derived from an EMBL/GenBank/DDBJ whole genome shotgun (WGS) entry which is preliminary data.</text>
</comment>